<gene>
    <name evidence="6" type="ORF">PVAP13_8KG153903</name>
</gene>
<dbReference type="PANTHER" id="PTHR33018">
    <property type="entry name" value="OS10G0338966 PROTEIN-RELATED"/>
    <property type="match status" value="1"/>
</dbReference>
<dbReference type="Gene3D" id="3.40.395.10">
    <property type="entry name" value="Adenoviral Proteinase, Chain A"/>
    <property type="match status" value="1"/>
</dbReference>
<keyword evidence="4" id="KW-0472">Membrane</keyword>
<protein>
    <recommendedName>
        <fullName evidence="5">Ubiquitin-like protease family profile domain-containing protein</fullName>
    </recommendedName>
</protein>
<keyword evidence="4" id="KW-1133">Transmembrane helix</keyword>
<comment type="caution">
    <text evidence="6">The sequence shown here is derived from an EMBL/GenBank/DDBJ whole genome shotgun (WGS) entry which is preliminary data.</text>
</comment>
<proteinExistence type="inferred from homology"/>
<dbReference type="GO" id="GO:0008234">
    <property type="term" value="F:cysteine-type peptidase activity"/>
    <property type="evidence" value="ECO:0007669"/>
    <property type="project" value="InterPro"/>
</dbReference>
<reference evidence="6" key="1">
    <citation type="submission" date="2020-05" db="EMBL/GenBank/DDBJ databases">
        <title>WGS assembly of Panicum virgatum.</title>
        <authorList>
            <person name="Lovell J.T."/>
            <person name="Jenkins J."/>
            <person name="Shu S."/>
            <person name="Juenger T.E."/>
            <person name="Schmutz J."/>
        </authorList>
    </citation>
    <scope>NUCLEOTIDE SEQUENCE</scope>
    <source>
        <strain evidence="6">AP13</strain>
    </source>
</reference>
<keyword evidence="2" id="KW-0645">Protease</keyword>
<dbReference type="InterPro" id="IPR003653">
    <property type="entry name" value="Peptidase_C48_C"/>
</dbReference>
<name>A0A8T0PK96_PANVG</name>
<dbReference type="EMBL" id="CM029051">
    <property type="protein sequence ID" value="KAG2561328.1"/>
    <property type="molecule type" value="Genomic_DNA"/>
</dbReference>
<comment type="similarity">
    <text evidence="1">Belongs to the peptidase C48 family.</text>
</comment>
<dbReference type="PANTHER" id="PTHR33018:SF34">
    <property type="entry name" value="OS02G0472350 PROTEIN"/>
    <property type="match status" value="1"/>
</dbReference>
<feature type="domain" description="Ubiquitin-like protease family profile" evidence="5">
    <location>
        <begin position="1"/>
        <end position="132"/>
    </location>
</feature>
<evidence type="ECO:0000256" key="2">
    <source>
        <dbReference type="ARBA" id="ARBA00022670"/>
    </source>
</evidence>
<keyword evidence="4" id="KW-0812">Transmembrane</keyword>
<evidence type="ECO:0000256" key="3">
    <source>
        <dbReference type="ARBA" id="ARBA00022801"/>
    </source>
</evidence>
<dbReference type="InterPro" id="IPR038765">
    <property type="entry name" value="Papain-like_cys_pep_sf"/>
</dbReference>
<keyword evidence="7" id="KW-1185">Reference proteome</keyword>
<dbReference type="AlphaFoldDB" id="A0A8T0PK96"/>
<evidence type="ECO:0000259" key="5">
    <source>
        <dbReference type="PROSITE" id="PS50600"/>
    </source>
</evidence>
<evidence type="ECO:0000256" key="1">
    <source>
        <dbReference type="ARBA" id="ARBA00005234"/>
    </source>
</evidence>
<dbReference type="GO" id="GO:0006508">
    <property type="term" value="P:proteolysis"/>
    <property type="evidence" value="ECO:0007669"/>
    <property type="project" value="UniProtKB-KW"/>
</dbReference>
<dbReference type="Pfam" id="PF02902">
    <property type="entry name" value="Peptidase_C48"/>
    <property type="match status" value="1"/>
</dbReference>
<evidence type="ECO:0000313" key="6">
    <source>
        <dbReference type="EMBL" id="KAG2561328.1"/>
    </source>
</evidence>
<feature type="transmembrane region" description="Helical" evidence="4">
    <location>
        <begin position="46"/>
        <end position="65"/>
    </location>
</feature>
<evidence type="ECO:0000313" key="7">
    <source>
        <dbReference type="Proteomes" id="UP000823388"/>
    </source>
</evidence>
<dbReference type="Proteomes" id="UP000823388">
    <property type="component" value="Chromosome 8K"/>
</dbReference>
<keyword evidence="3" id="KW-0378">Hydrolase</keyword>
<dbReference type="SUPFAM" id="SSF54001">
    <property type="entry name" value="Cysteine proteinases"/>
    <property type="match status" value="1"/>
</dbReference>
<dbReference type="PROSITE" id="PS50600">
    <property type="entry name" value="ULP_PROTEASE"/>
    <property type="match status" value="1"/>
</dbReference>
<organism evidence="6 7">
    <name type="scientific">Panicum virgatum</name>
    <name type="common">Blackwell switchgrass</name>
    <dbReference type="NCBI Taxonomy" id="38727"/>
    <lineage>
        <taxon>Eukaryota</taxon>
        <taxon>Viridiplantae</taxon>
        <taxon>Streptophyta</taxon>
        <taxon>Embryophyta</taxon>
        <taxon>Tracheophyta</taxon>
        <taxon>Spermatophyta</taxon>
        <taxon>Magnoliopsida</taxon>
        <taxon>Liliopsida</taxon>
        <taxon>Poales</taxon>
        <taxon>Poaceae</taxon>
        <taxon>PACMAD clade</taxon>
        <taxon>Panicoideae</taxon>
        <taxon>Panicodae</taxon>
        <taxon>Paniceae</taxon>
        <taxon>Panicinae</taxon>
        <taxon>Panicum</taxon>
        <taxon>Panicum sect. Hiantes</taxon>
    </lineage>
</organism>
<evidence type="ECO:0000256" key="4">
    <source>
        <dbReference type="SAM" id="Phobius"/>
    </source>
</evidence>
<accession>A0A8T0PK96</accession>
<sequence>MAIGFMSPSLVNQKVLNENYKETCQNMYDSLTRHNYKSYIFIPYNFGFHWILLILSIETSNLIVFDSMRNPKSTIQHIIDPLNRVWKKFVKNNKGRGQWRPELNVNMYYSCARQQQGTDWCGYYVCDYLHIMAPCGKTTDEDMRMSQMGDECYSTDRINAVCEQLAGFILNEILDPRGEFYHDGHIHRGLPSSS</sequence>